<gene>
    <name evidence="3" type="ORF">AALT52_03750</name>
</gene>
<comment type="caution">
    <text evidence="3">The sequence shown here is derived from an EMBL/GenBank/DDBJ whole genome shotgun (WGS) entry which is preliminary data.</text>
</comment>
<evidence type="ECO:0000313" key="4">
    <source>
        <dbReference type="Proteomes" id="UP001565236"/>
    </source>
</evidence>
<protein>
    <submittedName>
        <fullName evidence="3">YggT family protein</fullName>
    </submittedName>
</protein>
<evidence type="ECO:0000256" key="1">
    <source>
        <dbReference type="ARBA" id="ARBA00010894"/>
    </source>
</evidence>
<dbReference type="PANTHER" id="PTHR33219">
    <property type="entry name" value="YLMG HOMOLOG PROTEIN 2, CHLOROPLASTIC"/>
    <property type="match status" value="1"/>
</dbReference>
<keyword evidence="2" id="KW-0812">Transmembrane</keyword>
<sequence>MGLLTIISDLFNIYSFLIVAYCLLSWFPGAYNTKLGQLLIKICQPYLRLFDFIPPIAGISFAPLVALIVLQFVERGVFALLALLGLGF</sequence>
<feature type="transmembrane region" description="Helical" evidence="2">
    <location>
        <begin position="52"/>
        <end position="73"/>
    </location>
</feature>
<organism evidence="3 4">
    <name type="scientific">Ligilactobacillus faecis</name>
    <dbReference type="NCBI Taxonomy" id="762833"/>
    <lineage>
        <taxon>Bacteria</taxon>
        <taxon>Bacillati</taxon>
        <taxon>Bacillota</taxon>
        <taxon>Bacilli</taxon>
        <taxon>Lactobacillales</taxon>
        <taxon>Lactobacillaceae</taxon>
        <taxon>Ligilactobacillus</taxon>
    </lineage>
</organism>
<dbReference type="EMBL" id="JBCLUF010000009">
    <property type="protein sequence ID" value="MEY8662006.1"/>
    <property type="molecule type" value="Genomic_DNA"/>
</dbReference>
<keyword evidence="4" id="KW-1185">Reference proteome</keyword>
<keyword evidence="2" id="KW-1133">Transmembrane helix</keyword>
<dbReference type="PANTHER" id="PTHR33219:SF14">
    <property type="entry name" value="PROTEIN COFACTOR ASSEMBLY OF COMPLEX C SUBUNIT B CCB3, CHLOROPLASTIC-RELATED"/>
    <property type="match status" value="1"/>
</dbReference>
<comment type="similarity">
    <text evidence="1">Belongs to the YggT family.</text>
</comment>
<dbReference type="RefSeq" id="WP_280606153.1">
    <property type="nucleotide sequence ID" value="NZ_CP123639.1"/>
</dbReference>
<dbReference type="InterPro" id="IPR003425">
    <property type="entry name" value="CCB3/YggT"/>
</dbReference>
<keyword evidence="2" id="KW-0472">Membrane</keyword>
<accession>A0ABV4DNF2</accession>
<dbReference type="Pfam" id="PF02325">
    <property type="entry name" value="CCB3_YggT"/>
    <property type="match status" value="1"/>
</dbReference>
<evidence type="ECO:0000256" key="2">
    <source>
        <dbReference type="SAM" id="Phobius"/>
    </source>
</evidence>
<name>A0ABV4DNF2_9LACO</name>
<reference evidence="3 4" key="1">
    <citation type="submission" date="2024-03" db="EMBL/GenBank/DDBJ databases">
        <title>Mouse gut bacterial collection (mGBC) of GemPharmatech.</title>
        <authorList>
            <person name="He Y."/>
            <person name="Dong L."/>
            <person name="Wu D."/>
            <person name="Gao X."/>
            <person name="Lin Z."/>
        </authorList>
    </citation>
    <scope>NUCLEOTIDE SEQUENCE [LARGE SCALE GENOMIC DNA]</scope>
    <source>
        <strain evidence="3 4">15-30</strain>
    </source>
</reference>
<proteinExistence type="inferred from homology"/>
<feature type="transmembrane region" description="Helical" evidence="2">
    <location>
        <begin position="12"/>
        <end position="31"/>
    </location>
</feature>
<evidence type="ECO:0000313" key="3">
    <source>
        <dbReference type="EMBL" id="MEY8662006.1"/>
    </source>
</evidence>
<dbReference type="Proteomes" id="UP001565236">
    <property type="component" value="Unassembled WGS sequence"/>
</dbReference>